<protein>
    <submittedName>
        <fullName evidence="7">Bax inhibitor-1/YccA family protein</fullName>
    </submittedName>
</protein>
<evidence type="ECO:0000256" key="6">
    <source>
        <dbReference type="RuleBase" id="RU004379"/>
    </source>
</evidence>
<evidence type="ECO:0000313" key="8">
    <source>
        <dbReference type="Proteomes" id="UP001214043"/>
    </source>
</evidence>
<reference evidence="7" key="1">
    <citation type="submission" date="2023-02" db="EMBL/GenBank/DDBJ databases">
        <title>Genome sequence of Hyphococcus flavus.</title>
        <authorList>
            <person name="Rong J.-C."/>
            <person name="Zhao Q."/>
            <person name="Yi M."/>
            <person name="Wu J.-Y."/>
        </authorList>
    </citation>
    <scope>NUCLEOTIDE SEQUENCE</scope>
    <source>
        <strain evidence="7">MCCC 1K03223</strain>
    </source>
</reference>
<keyword evidence="4 6" id="KW-1133">Transmembrane helix</keyword>
<feature type="transmembrane region" description="Helical" evidence="6">
    <location>
        <begin position="30"/>
        <end position="49"/>
    </location>
</feature>
<dbReference type="PANTHER" id="PTHR23291">
    <property type="entry name" value="BAX INHIBITOR-RELATED"/>
    <property type="match status" value="1"/>
</dbReference>
<dbReference type="RefSeq" id="WP_274495201.1">
    <property type="nucleotide sequence ID" value="NZ_CP118166.1"/>
</dbReference>
<dbReference type="PANTHER" id="PTHR23291:SF50">
    <property type="entry name" value="PROTEIN LIFEGUARD 4"/>
    <property type="match status" value="1"/>
</dbReference>
<evidence type="ECO:0000256" key="2">
    <source>
        <dbReference type="ARBA" id="ARBA00010350"/>
    </source>
</evidence>
<feature type="transmembrane region" description="Helical" evidence="6">
    <location>
        <begin position="214"/>
        <end position="236"/>
    </location>
</feature>
<dbReference type="Proteomes" id="UP001214043">
    <property type="component" value="Chromosome"/>
</dbReference>
<keyword evidence="3 6" id="KW-0812">Transmembrane</keyword>
<dbReference type="KEGG" id="hfl:PUV54_08470"/>
<comment type="subcellular location">
    <subcellularLocation>
        <location evidence="1">Membrane</location>
        <topology evidence="1">Multi-pass membrane protein</topology>
    </subcellularLocation>
</comment>
<evidence type="ECO:0000256" key="5">
    <source>
        <dbReference type="ARBA" id="ARBA00023136"/>
    </source>
</evidence>
<dbReference type="InterPro" id="IPR006214">
    <property type="entry name" value="Bax_inhibitor_1-related"/>
</dbReference>
<dbReference type="AlphaFoldDB" id="A0AAE9ZE68"/>
<feature type="transmembrane region" description="Helical" evidence="6">
    <location>
        <begin position="177"/>
        <end position="194"/>
    </location>
</feature>
<organism evidence="7 8">
    <name type="scientific">Hyphococcus flavus</name>
    <dbReference type="NCBI Taxonomy" id="1866326"/>
    <lineage>
        <taxon>Bacteria</taxon>
        <taxon>Pseudomonadati</taxon>
        <taxon>Pseudomonadota</taxon>
        <taxon>Alphaproteobacteria</taxon>
        <taxon>Parvularculales</taxon>
        <taxon>Parvularculaceae</taxon>
        <taxon>Hyphococcus</taxon>
    </lineage>
</organism>
<feature type="transmembrane region" description="Helical" evidence="6">
    <location>
        <begin position="146"/>
        <end position="170"/>
    </location>
</feature>
<evidence type="ECO:0000256" key="4">
    <source>
        <dbReference type="ARBA" id="ARBA00022989"/>
    </source>
</evidence>
<comment type="similarity">
    <text evidence="2 6">Belongs to the BI1 family.</text>
</comment>
<dbReference type="GO" id="GO:0005886">
    <property type="term" value="C:plasma membrane"/>
    <property type="evidence" value="ECO:0007669"/>
    <property type="project" value="TreeGrafter"/>
</dbReference>
<feature type="transmembrane region" description="Helical" evidence="6">
    <location>
        <begin position="90"/>
        <end position="109"/>
    </location>
</feature>
<dbReference type="CDD" id="cd10432">
    <property type="entry name" value="BI-1-like_bacterial"/>
    <property type="match status" value="1"/>
</dbReference>
<gene>
    <name evidence="7" type="ORF">PUV54_08470</name>
</gene>
<proteinExistence type="inferred from homology"/>
<dbReference type="EMBL" id="CP118166">
    <property type="protein sequence ID" value="WDI33229.1"/>
    <property type="molecule type" value="Genomic_DNA"/>
</dbReference>
<evidence type="ECO:0000256" key="3">
    <source>
        <dbReference type="ARBA" id="ARBA00022692"/>
    </source>
</evidence>
<keyword evidence="5 6" id="KW-0472">Membrane</keyword>
<feature type="transmembrane region" description="Helical" evidence="6">
    <location>
        <begin position="61"/>
        <end position="78"/>
    </location>
</feature>
<sequence length="241" mass="26056">MNEPRRQFGSVAQTGSVAIDQGLRQYMLGVYNYMGLGVAATGLFSMYVASNEAIVRAIMGGPWMWVGFAGILGMGWFAPKVMMNGSKVAAHGMFWAYAALWGVMIAPMLYMTQQAGAAQDIYRAFFMAASVFGGLSLWGYTTKKDLTGWAPILGAGMIAVIVAIVLNALFFHSTMGSLLTSSAVILLIAGVTAWETQVIKSMYREGSAMNDRAAIFGAFMLYGSFVTLFIHILNILGIMRD</sequence>
<evidence type="ECO:0000313" key="7">
    <source>
        <dbReference type="EMBL" id="WDI33229.1"/>
    </source>
</evidence>
<keyword evidence="8" id="KW-1185">Reference proteome</keyword>
<dbReference type="Pfam" id="PF01027">
    <property type="entry name" value="Bax1-I"/>
    <property type="match status" value="1"/>
</dbReference>
<name>A0AAE9ZE68_9PROT</name>
<accession>A0AAE9ZE68</accession>
<evidence type="ECO:0000256" key="1">
    <source>
        <dbReference type="ARBA" id="ARBA00004141"/>
    </source>
</evidence>
<feature type="transmembrane region" description="Helical" evidence="6">
    <location>
        <begin position="121"/>
        <end position="140"/>
    </location>
</feature>